<proteinExistence type="predicted"/>
<sequence length="55" mass="5928">MVDWERAYRLLDQVTPLAVDCGLLCGGICCAEWEKGGACTCCRVKKSCLTGTRSG</sequence>
<comment type="caution">
    <text evidence="1">The sequence shown here is derived from an EMBL/GenBank/DDBJ whole genome shotgun (WGS) entry which is preliminary data.</text>
</comment>
<protein>
    <submittedName>
        <fullName evidence="1">Uncharacterized protein</fullName>
    </submittedName>
</protein>
<dbReference type="RefSeq" id="WP_192902736.1">
    <property type="nucleotide sequence ID" value="NZ_QFFZ01000003.1"/>
</dbReference>
<accession>A0A4Y7RW67</accession>
<dbReference type="Proteomes" id="UP000297597">
    <property type="component" value="Unassembled WGS sequence"/>
</dbReference>
<organism evidence="1 2">
    <name type="scientific">Pelotomaculum propionicicum</name>
    <dbReference type="NCBI Taxonomy" id="258475"/>
    <lineage>
        <taxon>Bacteria</taxon>
        <taxon>Bacillati</taxon>
        <taxon>Bacillota</taxon>
        <taxon>Clostridia</taxon>
        <taxon>Eubacteriales</taxon>
        <taxon>Desulfotomaculaceae</taxon>
        <taxon>Pelotomaculum</taxon>
    </lineage>
</organism>
<dbReference type="EMBL" id="QFFZ01000003">
    <property type="protein sequence ID" value="TEB13103.1"/>
    <property type="molecule type" value="Genomic_DNA"/>
</dbReference>
<dbReference type="AlphaFoldDB" id="A0A4Y7RW67"/>
<gene>
    <name evidence="1" type="ORF">Pmgp_00399</name>
</gene>
<keyword evidence="2" id="KW-1185">Reference proteome</keyword>
<evidence type="ECO:0000313" key="2">
    <source>
        <dbReference type="Proteomes" id="UP000297597"/>
    </source>
</evidence>
<name>A0A4Y7RW67_9FIRM</name>
<reference evidence="1 2" key="1">
    <citation type="journal article" date="2018" name="Environ. Microbiol.">
        <title>Novel energy conservation strategies and behaviour of Pelotomaculum schinkii driving syntrophic propionate catabolism.</title>
        <authorList>
            <person name="Hidalgo-Ahumada C.A.P."/>
            <person name="Nobu M.K."/>
            <person name="Narihiro T."/>
            <person name="Tamaki H."/>
            <person name="Liu W.T."/>
            <person name="Kamagata Y."/>
            <person name="Stams A.J.M."/>
            <person name="Imachi H."/>
            <person name="Sousa D.Z."/>
        </authorList>
    </citation>
    <scope>NUCLEOTIDE SEQUENCE [LARGE SCALE GENOMIC DNA]</scope>
    <source>
        <strain evidence="1 2">MGP</strain>
    </source>
</reference>
<evidence type="ECO:0000313" key="1">
    <source>
        <dbReference type="EMBL" id="TEB13103.1"/>
    </source>
</evidence>